<evidence type="ECO:0000313" key="3">
    <source>
        <dbReference type="EMBL" id="SEU11463.1"/>
    </source>
</evidence>
<protein>
    <recommendedName>
        <fullName evidence="2">DUF4397 domain-containing protein</fullName>
    </recommendedName>
</protein>
<feature type="domain" description="DUF4397" evidence="2">
    <location>
        <begin position="82"/>
        <end position="165"/>
    </location>
</feature>
<evidence type="ECO:0000313" key="4">
    <source>
        <dbReference type="Proteomes" id="UP000198508"/>
    </source>
</evidence>
<feature type="region of interest" description="Disordered" evidence="1">
    <location>
        <begin position="1"/>
        <end position="30"/>
    </location>
</feature>
<dbReference type="AlphaFoldDB" id="A0A1I0JM46"/>
<evidence type="ECO:0000259" key="2">
    <source>
        <dbReference type="Pfam" id="PF14344"/>
    </source>
</evidence>
<dbReference type="InterPro" id="IPR025510">
    <property type="entry name" value="DUF4397"/>
</dbReference>
<keyword evidence="4" id="KW-1185">Reference proteome</keyword>
<accession>A0A1I0JM46</accession>
<gene>
    <name evidence="3" type="ORF">SAMN05216313_13242</name>
</gene>
<proteinExistence type="predicted"/>
<feature type="compositionally biased region" description="Acidic residues" evidence="1">
    <location>
        <begin position="1"/>
        <end position="10"/>
    </location>
</feature>
<name>A0A1I0JM46_9FIRM</name>
<evidence type="ECO:0000256" key="1">
    <source>
        <dbReference type="SAM" id="MobiDB-lite"/>
    </source>
</evidence>
<dbReference type="RefSeq" id="WP_092369496.1">
    <property type="nucleotide sequence ID" value="NZ_FOIM01000032.1"/>
</dbReference>
<dbReference type="EMBL" id="FOIM01000032">
    <property type="protein sequence ID" value="SEU11463.1"/>
    <property type="molecule type" value="Genomic_DNA"/>
</dbReference>
<reference evidence="4" key="1">
    <citation type="submission" date="2016-10" db="EMBL/GenBank/DDBJ databases">
        <authorList>
            <person name="Varghese N."/>
            <person name="Submissions S."/>
        </authorList>
    </citation>
    <scope>NUCLEOTIDE SEQUENCE [LARGE SCALE GENOMIC DNA]</scope>
    <source>
        <strain evidence="4">NLAE-zl-G277</strain>
    </source>
</reference>
<organism evidence="3 4">
    <name type="scientific">Enterocloster lavalensis</name>
    <dbReference type="NCBI Taxonomy" id="460384"/>
    <lineage>
        <taxon>Bacteria</taxon>
        <taxon>Bacillati</taxon>
        <taxon>Bacillota</taxon>
        <taxon>Clostridia</taxon>
        <taxon>Lachnospirales</taxon>
        <taxon>Lachnospiraceae</taxon>
        <taxon>Enterocloster</taxon>
    </lineage>
</organism>
<dbReference type="Proteomes" id="UP000198508">
    <property type="component" value="Unassembled WGS sequence"/>
</dbReference>
<sequence length="170" mass="19278">METYEYDDNTPFEPNSADADSRMARLPGPTPVYPGPTPVYPGFVPNVSPNYCPNCNFRPGNNMIYWTWRIFGPGVNMFPQSARVRFSNMSSIREPLDIYLNSRLVLSNLDPRTASGFLQIMPGTYRLTVYRSRVFAAPVINTNITFFRNGTYQLTILGTSNNARIQLSQM</sequence>
<dbReference type="Pfam" id="PF14344">
    <property type="entry name" value="DUF4397"/>
    <property type="match status" value="1"/>
</dbReference>